<evidence type="ECO:0000256" key="2">
    <source>
        <dbReference type="SAM" id="SignalP"/>
    </source>
</evidence>
<sequence length="276" mass="29832">MKLKLLFTGLAFSAITVNAQLSTLDENFESAVISTPANYNNLVSGWTKKVNQTSPHNIYVDQANGNKYVNFYSAGSLAADVFLISPQIVAPDGTKQLSFTANRLEGYATLEVGLIDNPESLAANSGVPASYQLLQTYTFSTTNTPTVTPFTVPASSKQYIVFRYRNPQPLFPGSTSSHAVLSVDNIKYNTAANLAVSDAFKNNDINFAVNSNNTALKFVGKTEIKNVNIYSATGQNVASGKVNDNSFSINTLQTGVYYVLIETKDGSAVKSKFIKK</sequence>
<dbReference type="OrthoDB" id="1273458at2"/>
<name>A0A1N6IEB9_9FLAO</name>
<dbReference type="RefSeq" id="WP_074231676.1">
    <property type="nucleotide sequence ID" value="NZ_FSRQ01000003.1"/>
</dbReference>
<evidence type="ECO:0000256" key="1">
    <source>
        <dbReference type="ARBA" id="ARBA00022729"/>
    </source>
</evidence>
<organism evidence="3 4">
    <name type="scientific">Chryseobacterium scophthalmum</name>
    <dbReference type="NCBI Taxonomy" id="59733"/>
    <lineage>
        <taxon>Bacteria</taxon>
        <taxon>Pseudomonadati</taxon>
        <taxon>Bacteroidota</taxon>
        <taxon>Flavobacteriia</taxon>
        <taxon>Flavobacteriales</taxon>
        <taxon>Weeksellaceae</taxon>
        <taxon>Chryseobacterium group</taxon>
        <taxon>Chryseobacterium</taxon>
    </lineage>
</organism>
<protein>
    <submittedName>
        <fullName evidence="3">Por secretion system C-terminal sorting domain-containing protein</fullName>
    </submittedName>
</protein>
<proteinExistence type="predicted"/>
<dbReference type="NCBIfam" id="TIGR04183">
    <property type="entry name" value="Por_Secre_tail"/>
    <property type="match status" value="1"/>
</dbReference>
<gene>
    <name evidence="3" type="ORF">SAMN05421769_3368</name>
</gene>
<evidence type="ECO:0000313" key="4">
    <source>
        <dbReference type="Proteomes" id="UP000184782"/>
    </source>
</evidence>
<dbReference type="InterPro" id="IPR026444">
    <property type="entry name" value="Secre_tail"/>
</dbReference>
<reference evidence="4" key="1">
    <citation type="submission" date="2016-12" db="EMBL/GenBank/DDBJ databases">
        <authorList>
            <person name="Varghese N."/>
            <person name="Submissions S."/>
        </authorList>
    </citation>
    <scope>NUCLEOTIDE SEQUENCE [LARGE SCALE GENOMIC DNA]</scope>
    <source>
        <strain evidence="4">DSM 16779</strain>
    </source>
</reference>
<feature type="chain" id="PRO_5012997918" evidence="2">
    <location>
        <begin position="20"/>
        <end position="276"/>
    </location>
</feature>
<keyword evidence="1 2" id="KW-0732">Signal</keyword>
<keyword evidence="4" id="KW-1185">Reference proteome</keyword>
<dbReference type="EMBL" id="FSRQ01000003">
    <property type="protein sequence ID" value="SIO30352.1"/>
    <property type="molecule type" value="Genomic_DNA"/>
</dbReference>
<dbReference type="AlphaFoldDB" id="A0A1N6IEB9"/>
<dbReference type="Proteomes" id="UP000184782">
    <property type="component" value="Unassembled WGS sequence"/>
</dbReference>
<accession>A0A1N6IEB9</accession>
<evidence type="ECO:0000313" key="3">
    <source>
        <dbReference type="EMBL" id="SIO30352.1"/>
    </source>
</evidence>
<dbReference type="STRING" id="59733.SAMN05421769_3368"/>
<feature type="signal peptide" evidence="2">
    <location>
        <begin position="1"/>
        <end position="19"/>
    </location>
</feature>